<dbReference type="PANTHER" id="PTHR45973">
    <property type="entry name" value="PROTEIN PHOSPHATASE 1 REGULATORY SUBUNIT SDS22-RELATED"/>
    <property type="match status" value="1"/>
</dbReference>
<evidence type="ECO:0000256" key="1">
    <source>
        <dbReference type="ARBA" id="ARBA00004123"/>
    </source>
</evidence>
<dbReference type="PROSITE" id="PS51450">
    <property type="entry name" value="LRR"/>
    <property type="match status" value="5"/>
</dbReference>
<evidence type="ECO:0000256" key="4">
    <source>
        <dbReference type="ARBA" id="ARBA00023242"/>
    </source>
</evidence>
<keyword evidence="4" id="KW-0539">Nucleus</keyword>
<dbReference type="InterPro" id="IPR025875">
    <property type="entry name" value="Leu-rich_rpt_4"/>
</dbReference>
<dbReference type="PANTHER" id="PTHR45973:SF23">
    <property type="entry name" value="PROTEIN PHOSPHATASE 1 REGULATORY SUBUNIT 7"/>
    <property type="match status" value="1"/>
</dbReference>
<accession>A0A7R9ZPI7</accession>
<dbReference type="AlphaFoldDB" id="A0A7R9ZPI7"/>
<dbReference type="Pfam" id="PF12799">
    <property type="entry name" value="LRR_4"/>
    <property type="match status" value="2"/>
</dbReference>
<protein>
    <recommendedName>
        <fullName evidence="8">Protein phosphatase 1 regulatory subunit 7</fullName>
    </recommendedName>
</protein>
<dbReference type="Gene3D" id="3.80.10.10">
    <property type="entry name" value="Ribonuclease Inhibitor"/>
    <property type="match status" value="2"/>
</dbReference>
<evidence type="ECO:0008006" key="8">
    <source>
        <dbReference type="Google" id="ProtNLM"/>
    </source>
</evidence>
<proteinExistence type="inferred from homology"/>
<comment type="similarity">
    <text evidence="5">Belongs to the SDS22 family.</text>
</comment>
<dbReference type="SMART" id="SM00369">
    <property type="entry name" value="LRR_TYP"/>
    <property type="match status" value="5"/>
</dbReference>
<dbReference type="InterPro" id="IPR001611">
    <property type="entry name" value="Leu-rich_rpt"/>
</dbReference>
<dbReference type="GO" id="GO:0005634">
    <property type="term" value="C:nucleus"/>
    <property type="evidence" value="ECO:0007669"/>
    <property type="project" value="UniProtKB-SubCell"/>
</dbReference>
<keyword evidence="2" id="KW-0433">Leucine-rich repeat</keyword>
<dbReference type="SUPFAM" id="SSF52058">
    <property type="entry name" value="L domain-like"/>
    <property type="match status" value="1"/>
</dbReference>
<dbReference type="Pfam" id="PF13855">
    <property type="entry name" value="LRR_8"/>
    <property type="match status" value="1"/>
</dbReference>
<gene>
    <name evidence="7" type="ORF">CAUS1442_LOCUS12156</name>
</gene>
<sequence>MATQAAESEGVGNPIPATEIPASGGPAGEQGGNEDHEQQQQQQQEEEQQEEEQQNITTTTYGSVVVNRPTPNADPSHLRQQEMASQFPNVPMDWAHLGQPAPDVPPVRYPHDVADIREDDLEVVVVGTAGEKITHLNDDFSSKCNADLEELVLRSHVIQKMQGLEKFKKLRLLEMYDNQVEALCSLDHLAETLRTLDMSYNVIRDMAPVACCENLTELYIANNKLKKIEGIRMLKSLRKIDLGANRIRVMDGEELSGLVNLEELWIGKNKIESIQGLEKLTKLRRLDVQSNRLTKIENLETQLETLEEIYLSHNGIDDEGALQATGLALKFPNLSVVDLSRNRLTTCQPFAHLKSLEELWISGNQIKTFDDVEALKQPASGGSSLAVKLETVYLEYNPVAKEFEYRKKLAEWVPSLSQIDATRIRPFGAQVVGAATSVGTPGASGTILMGAAPTADYMRKLQEAAVQRAKKESAAAESKQSSS</sequence>
<dbReference type="InterPro" id="IPR050576">
    <property type="entry name" value="Cilia_flagella_integrity"/>
</dbReference>
<name>A0A7R9ZPI7_9STRA</name>
<dbReference type="EMBL" id="HBEF01019702">
    <property type="protein sequence ID" value="CAD8340023.1"/>
    <property type="molecule type" value="Transcribed_RNA"/>
</dbReference>
<comment type="subcellular location">
    <subcellularLocation>
        <location evidence="1">Nucleus</location>
    </subcellularLocation>
</comment>
<feature type="region of interest" description="Disordered" evidence="6">
    <location>
        <begin position="1"/>
        <end position="78"/>
    </location>
</feature>
<reference evidence="7" key="1">
    <citation type="submission" date="2021-01" db="EMBL/GenBank/DDBJ databases">
        <authorList>
            <person name="Corre E."/>
            <person name="Pelletier E."/>
            <person name="Niang G."/>
            <person name="Scheremetjew M."/>
            <person name="Finn R."/>
            <person name="Kale V."/>
            <person name="Holt S."/>
            <person name="Cochrane G."/>
            <person name="Meng A."/>
            <person name="Brown T."/>
            <person name="Cohen L."/>
        </authorList>
    </citation>
    <scope>NUCLEOTIDE SEQUENCE</scope>
    <source>
        <strain evidence="7">CCMP3328</strain>
    </source>
</reference>
<evidence type="ECO:0000313" key="7">
    <source>
        <dbReference type="EMBL" id="CAD8340023.1"/>
    </source>
</evidence>
<organism evidence="7">
    <name type="scientific">Craspedostauros australis</name>
    <dbReference type="NCBI Taxonomy" id="1486917"/>
    <lineage>
        <taxon>Eukaryota</taxon>
        <taxon>Sar</taxon>
        <taxon>Stramenopiles</taxon>
        <taxon>Ochrophyta</taxon>
        <taxon>Bacillariophyta</taxon>
        <taxon>Bacillariophyceae</taxon>
        <taxon>Bacillariophycidae</taxon>
        <taxon>Naviculales</taxon>
        <taxon>Naviculaceae</taxon>
        <taxon>Craspedostauros</taxon>
    </lineage>
</organism>
<evidence type="ECO:0000256" key="6">
    <source>
        <dbReference type="SAM" id="MobiDB-lite"/>
    </source>
</evidence>
<evidence type="ECO:0000256" key="3">
    <source>
        <dbReference type="ARBA" id="ARBA00022737"/>
    </source>
</evidence>
<dbReference type="Pfam" id="PF13516">
    <property type="entry name" value="LRR_6"/>
    <property type="match status" value="1"/>
</dbReference>
<evidence type="ECO:0000256" key="5">
    <source>
        <dbReference type="ARBA" id="ARBA00023460"/>
    </source>
</evidence>
<dbReference type="SMART" id="SM00365">
    <property type="entry name" value="LRR_SD22"/>
    <property type="match status" value="8"/>
</dbReference>
<feature type="compositionally biased region" description="Acidic residues" evidence="6">
    <location>
        <begin position="44"/>
        <end position="53"/>
    </location>
</feature>
<evidence type="ECO:0000256" key="2">
    <source>
        <dbReference type="ARBA" id="ARBA00022614"/>
    </source>
</evidence>
<dbReference type="InterPro" id="IPR003591">
    <property type="entry name" value="Leu-rich_rpt_typical-subtyp"/>
</dbReference>
<dbReference type="InterPro" id="IPR032675">
    <property type="entry name" value="LRR_dom_sf"/>
</dbReference>
<keyword evidence="3" id="KW-0677">Repeat</keyword>